<organism evidence="1 2">
    <name type="scientific">Rickenella mellea</name>
    <dbReference type="NCBI Taxonomy" id="50990"/>
    <lineage>
        <taxon>Eukaryota</taxon>
        <taxon>Fungi</taxon>
        <taxon>Dikarya</taxon>
        <taxon>Basidiomycota</taxon>
        <taxon>Agaricomycotina</taxon>
        <taxon>Agaricomycetes</taxon>
        <taxon>Hymenochaetales</taxon>
        <taxon>Rickenellaceae</taxon>
        <taxon>Rickenella</taxon>
    </lineage>
</organism>
<name>A0A4Y7QLH3_9AGAM</name>
<accession>A0A4Y7QLH3</accession>
<dbReference type="EMBL" id="ML170157">
    <property type="protein sequence ID" value="TDL28507.1"/>
    <property type="molecule type" value="Genomic_DNA"/>
</dbReference>
<reference evidence="1 2" key="1">
    <citation type="submission" date="2018-06" db="EMBL/GenBank/DDBJ databases">
        <title>A transcriptomic atlas of mushroom development highlights an independent origin of complex multicellularity.</title>
        <authorList>
            <consortium name="DOE Joint Genome Institute"/>
            <person name="Krizsan K."/>
            <person name="Almasi E."/>
            <person name="Merenyi Z."/>
            <person name="Sahu N."/>
            <person name="Viragh M."/>
            <person name="Koszo T."/>
            <person name="Mondo S."/>
            <person name="Kiss B."/>
            <person name="Balint B."/>
            <person name="Kues U."/>
            <person name="Barry K."/>
            <person name="Hegedus J.C."/>
            <person name="Henrissat B."/>
            <person name="Johnson J."/>
            <person name="Lipzen A."/>
            <person name="Ohm R."/>
            <person name="Nagy I."/>
            <person name="Pangilinan J."/>
            <person name="Yan J."/>
            <person name="Xiong Y."/>
            <person name="Grigoriev I.V."/>
            <person name="Hibbett D.S."/>
            <person name="Nagy L.G."/>
        </authorList>
    </citation>
    <scope>NUCLEOTIDE SEQUENCE [LARGE SCALE GENOMIC DNA]</scope>
    <source>
        <strain evidence="1 2">SZMC22713</strain>
    </source>
</reference>
<sequence>MPPPSTEPADARTALLAVIWKRRGFVSYPSHRIEPSKVLFPDFIPQRRKSRTTLSTRPRAFPDLLPLCRKNDATLRCSADSTARQGSPSSRIKSFSRTAIGHRSVRLSGPVLVPSPEDFYDNQPTITRGAFCGHRLGWNGTVTAHGTEHISRTETVDSRDSTPPLIYDTNHDSRCSSVDSILSPASISSDEGNFQGREGARQGIEVGLGDDADVLFGLFINTDECGDEKTYI</sequence>
<dbReference type="AlphaFoldDB" id="A0A4Y7QLH3"/>
<proteinExistence type="predicted"/>
<dbReference type="VEuPathDB" id="FungiDB:BD410DRAFT_781021"/>
<gene>
    <name evidence="1" type="ORF">BD410DRAFT_781021</name>
</gene>
<evidence type="ECO:0000313" key="1">
    <source>
        <dbReference type="EMBL" id="TDL28507.1"/>
    </source>
</evidence>
<protein>
    <submittedName>
        <fullName evidence="1">Uncharacterized protein</fullName>
    </submittedName>
</protein>
<keyword evidence="2" id="KW-1185">Reference proteome</keyword>
<dbReference type="Proteomes" id="UP000294933">
    <property type="component" value="Unassembled WGS sequence"/>
</dbReference>
<evidence type="ECO:0000313" key="2">
    <source>
        <dbReference type="Proteomes" id="UP000294933"/>
    </source>
</evidence>